<dbReference type="EMBL" id="JAVDYB010000001">
    <property type="protein sequence ID" value="MDR7274071.1"/>
    <property type="molecule type" value="Genomic_DNA"/>
</dbReference>
<gene>
    <name evidence="3" type="ORF">J2S41_000849</name>
</gene>
<dbReference type="RefSeq" id="WP_310363327.1">
    <property type="nucleotide sequence ID" value="NZ_JAVDYB010000001.1"/>
</dbReference>
<feature type="coiled-coil region" evidence="1">
    <location>
        <begin position="9"/>
        <end position="68"/>
    </location>
</feature>
<keyword evidence="2" id="KW-0812">Transmembrane</keyword>
<keyword evidence="2" id="KW-1133">Transmembrane helix</keyword>
<evidence type="ECO:0000256" key="1">
    <source>
        <dbReference type="SAM" id="Coils"/>
    </source>
</evidence>
<evidence type="ECO:0000313" key="3">
    <source>
        <dbReference type="EMBL" id="MDR7274071.1"/>
    </source>
</evidence>
<feature type="transmembrane region" description="Helical" evidence="2">
    <location>
        <begin position="103"/>
        <end position="123"/>
    </location>
</feature>
<dbReference type="Gene3D" id="1.20.120.20">
    <property type="entry name" value="Apolipoprotein"/>
    <property type="match status" value="1"/>
</dbReference>
<sequence length="127" mass="13726">MTMEDVRKNDGSSQDLDALRAEIERTRAELGDTVQALAAKADVKARAKEQVEQAKANLALRVQDAKETVSQRAHEAADVVSVRAHEVSVRAHDAGEAVRRNPVPAAAIAAATAAALVLALWLIRRRR</sequence>
<protein>
    <submittedName>
        <fullName evidence="3">Cobalamin biosynthesis Mg chelatase CobN</fullName>
    </submittedName>
</protein>
<evidence type="ECO:0000256" key="2">
    <source>
        <dbReference type="SAM" id="Phobius"/>
    </source>
</evidence>
<proteinExistence type="predicted"/>
<name>A0AAE3YLJ6_9ACTN</name>
<dbReference type="Pfam" id="PF12277">
    <property type="entry name" value="DUF3618"/>
    <property type="match status" value="1"/>
</dbReference>
<keyword evidence="1" id="KW-0175">Coiled coil</keyword>
<evidence type="ECO:0000313" key="4">
    <source>
        <dbReference type="Proteomes" id="UP001183643"/>
    </source>
</evidence>
<accession>A0AAE3YLJ6</accession>
<dbReference type="AlphaFoldDB" id="A0AAE3YLJ6"/>
<dbReference type="Proteomes" id="UP001183643">
    <property type="component" value="Unassembled WGS sequence"/>
</dbReference>
<dbReference type="InterPro" id="IPR022062">
    <property type="entry name" value="DUF3618"/>
</dbReference>
<organism evidence="3 4">
    <name type="scientific">Catenuloplanes atrovinosus</name>
    <dbReference type="NCBI Taxonomy" id="137266"/>
    <lineage>
        <taxon>Bacteria</taxon>
        <taxon>Bacillati</taxon>
        <taxon>Actinomycetota</taxon>
        <taxon>Actinomycetes</taxon>
        <taxon>Micromonosporales</taxon>
        <taxon>Micromonosporaceae</taxon>
        <taxon>Catenuloplanes</taxon>
    </lineage>
</organism>
<keyword evidence="4" id="KW-1185">Reference proteome</keyword>
<keyword evidence="2" id="KW-0472">Membrane</keyword>
<comment type="caution">
    <text evidence="3">The sequence shown here is derived from an EMBL/GenBank/DDBJ whole genome shotgun (WGS) entry which is preliminary data.</text>
</comment>
<reference evidence="3" key="1">
    <citation type="submission" date="2023-07" db="EMBL/GenBank/DDBJ databases">
        <title>Sequencing the genomes of 1000 actinobacteria strains.</title>
        <authorList>
            <person name="Klenk H.-P."/>
        </authorList>
    </citation>
    <scope>NUCLEOTIDE SEQUENCE</scope>
    <source>
        <strain evidence="3">DSM 44707</strain>
    </source>
</reference>